<evidence type="ECO:0000256" key="1">
    <source>
        <dbReference type="ARBA" id="ARBA00004651"/>
    </source>
</evidence>
<dbReference type="GO" id="GO:0004190">
    <property type="term" value="F:aspartic-type endopeptidase activity"/>
    <property type="evidence" value="ECO:0007669"/>
    <property type="project" value="InterPro"/>
</dbReference>
<evidence type="ECO:0000256" key="5">
    <source>
        <dbReference type="ARBA" id="ARBA00023136"/>
    </source>
</evidence>
<feature type="transmembrane region" description="Helical" evidence="6">
    <location>
        <begin position="35"/>
        <end position="56"/>
    </location>
</feature>
<name>A0A844ZBJ4_9SPHN</name>
<feature type="transmembrane region" description="Helical" evidence="6">
    <location>
        <begin position="6"/>
        <end position="23"/>
    </location>
</feature>
<proteinExistence type="predicted"/>
<feature type="domain" description="Prepilin type IV endopeptidase peptidase" evidence="7">
    <location>
        <begin position="13"/>
        <end position="117"/>
    </location>
</feature>
<protein>
    <submittedName>
        <fullName evidence="8">Peptidase</fullName>
    </submittedName>
</protein>
<dbReference type="InterPro" id="IPR000045">
    <property type="entry name" value="Prepilin_IV_endopep_pep"/>
</dbReference>
<dbReference type="InterPro" id="IPR052218">
    <property type="entry name" value="Preflagellin_Peptidase"/>
</dbReference>
<keyword evidence="5 6" id="KW-0472">Membrane</keyword>
<evidence type="ECO:0000313" key="9">
    <source>
        <dbReference type="Proteomes" id="UP000433104"/>
    </source>
</evidence>
<keyword evidence="4 6" id="KW-1133">Transmembrane helix</keyword>
<comment type="subcellular location">
    <subcellularLocation>
        <location evidence="1">Cell membrane</location>
        <topology evidence="1">Multi-pass membrane protein</topology>
    </subcellularLocation>
</comment>
<sequence>MPDGTIHYALIAFLAIALLVAAITDIRSRKIENRLVLAVAVVAPAFWWASGVSLWPGVAMQIGFALVVFAILYAIWSFGLIGGGDIKLLTAIALWTTPVPFLQMLMVMALAGGVLSIIFAILHFKRKRSDRIQVPYGVAITVGGLWMVANTMLTDVAATAAV</sequence>
<evidence type="ECO:0000256" key="6">
    <source>
        <dbReference type="SAM" id="Phobius"/>
    </source>
</evidence>
<dbReference type="EMBL" id="WTYW01000001">
    <property type="protein sequence ID" value="MXO84652.1"/>
    <property type="molecule type" value="Genomic_DNA"/>
</dbReference>
<evidence type="ECO:0000259" key="7">
    <source>
        <dbReference type="Pfam" id="PF01478"/>
    </source>
</evidence>
<keyword evidence="9" id="KW-1185">Reference proteome</keyword>
<dbReference type="Proteomes" id="UP000433104">
    <property type="component" value="Unassembled WGS sequence"/>
</dbReference>
<comment type="caution">
    <text evidence="8">The sequence shown here is derived from an EMBL/GenBank/DDBJ whole genome shotgun (WGS) entry which is preliminary data.</text>
</comment>
<feature type="transmembrane region" description="Helical" evidence="6">
    <location>
        <begin position="134"/>
        <end position="153"/>
    </location>
</feature>
<reference evidence="8 9" key="1">
    <citation type="submission" date="2019-12" db="EMBL/GenBank/DDBJ databases">
        <title>Genomic-based taxomic classification of the family Erythrobacteraceae.</title>
        <authorList>
            <person name="Xu L."/>
        </authorList>
    </citation>
    <scope>NUCLEOTIDE SEQUENCE [LARGE SCALE GENOMIC DNA]</scope>
    <source>
        <strain evidence="8 9">MCCC 1A09962</strain>
    </source>
</reference>
<dbReference type="OrthoDB" id="5329005at2"/>
<accession>A0A844ZBJ4</accession>
<feature type="transmembrane region" description="Helical" evidence="6">
    <location>
        <begin position="62"/>
        <end position="81"/>
    </location>
</feature>
<keyword evidence="2" id="KW-1003">Cell membrane</keyword>
<dbReference type="GO" id="GO:0005886">
    <property type="term" value="C:plasma membrane"/>
    <property type="evidence" value="ECO:0007669"/>
    <property type="project" value="UniProtKB-SubCell"/>
</dbReference>
<dbReference type="AlphaFoldDB" id="A0A844ZBJ4"/>
<keyword evidence="3 6" id="KW-0812">Transmembrane</keyword>
<evidence type="ECO:0000256" key="2">
    <source>
        <dbReference type="ARBA" id="ARBA00022475"/>
    </source>
</evidence>
<dbReference type="PANTHER" id="PTHR36506:SF1">
    <property type="entry name" value="PREFLAGELLIN PEPTIDASE"/>
    <property type="match status" value="1"/>
</dbReference>
<feature type="transmembrane region" description="Helical" evidence="6">
    <location>
        <begin position="101"/>
        <end position="122"/>
    </location>
</feature>
<gene>
    <name evidence="8" type="ORF">GRI38_01210</name>
</gene>
<dbReference type="Pfam" id="PF01478">
    <property type="entry name" value="Peptidase_A24"/>
    <property type="match status" value="1"/>
</dbReference>
<evidence type="ECO:0000313" key="8">
    <source>
        <dbReference type="EMBL" id="MXO84652.1"/>
    </source>
</evidence>
<dbReference type="Gene3D" id="1.20.120.1220">
    <property type="match status" value="1"/>
</dbReference>
<evidence type="ECO:0000256" key="4">
    <source>
        <dbReference type="ARBA" id="ARBA00022989"/>
    </source>
</evidence>
<organism evidence="8 9">
    <name type="scientific">Parapontixanthobacter aurantiacus</name>
    <dbReference type="NCBI Taxonomy" id="1463599"/>
    <lineage>
        <taxon>Bacteria</taxon>
        <taxon>Pseudomonadati</taxon>
        <taxon>Pseudomonadota</taxon>
        <taxon>Alphaproteobacteria</taxon>
        <taxon>Sphingomonadales</taxon>
        <taxon>Erythrobacteraceae</taxon>
        <taxon>Parapontixanthobacter</taxon>
    </lineage>
</organism>
<evidence type="ECO:0000256" key="3">
    <source>
        <dbReference type="ARBA" id="ARBA00022692"/>
    </source>
</evidence>
<dbReference type="PANTHER" id="PTHR36506">
    <property type="entry name" value="PREFLAGELLIN PEPTIDASE"/>
    <property type="match status" value="1"/>
</dbReference>